<dbReference type="GO" id="GO:0046872">
    <property type="term" value="F:metal ion binding"/>
    <property type="evidence" value="ECO:0007669"/>
    <property type="project" value="InterPro"/>
</dbReference>
<dbReference type="EMBL" id="BARS01007085">
    <property type="protein sequence ID" value="GAF78073.1"/>
    <property type="molecule type" value="Genomic_DNA"/>
</dbReference>
<feature type="domain" description="ATP-grasp" evidence="1">
    <location>
        <begin position="123"/>
        <end position="337"/>
    </location>
</feature>
<dbReference type="InterPro" id="IPR013651">
    <property type="entry name" value="ATP-grasp_RimK-type"/>
</dbReference>
<dbReference type="GO" id="GO:0005524">
    <property type="term" value="F:ATP binding"/>
    <property type="evidence" value="ECO:0007669"/>
    <property type="project" value="InterPro"/>
</dbReference>
<dbReference type="GO" id="GO:0005737">
    <property type="term" value="C:cytoplasm"/>
    <property type="evidence" value="ECO:0007669"/>
    <property type="project" value="TreeGrafter"/>
</dbReference>
<gene>
    <name evidence="2" type="ORF">S01H1_13711</name>
</gene>
<evidence type="ECO:0000313" key="2">
    <source>
        <dbReference type="EMBL" id="GAF78073.1"/>
    </source>
</evidence>
<feature type="non-terminal residue" evidence="2">
    <location>
        <position position="1"/>
    </location>
</feature>
<dbReference type="GO" id="GO:0016879">
    <property type="term" value="F:ligase activity, forming carbon-nitrogen bonds"/>
    <property type="evidence" value="ECO:0007669"/>
    <property type="project" value="TreeGrafter"/>
</dbReference>
<reference evidence="2" key="1">
    <citation type="journal article" date="2014" name="Front. Microbiol.">
        <title>High frequency of phylogenetically diverse reductive dehalogenase-homologous genes in deep subseafloor sedimentary metagenomes.</title>
        <authorList>
            <person name="Kawai M."/>
            <person name="Futagami T."/>
            <person name="Toyoda A."/>
            <person name="Takaki Y."/>
            <person name="Nishi S."/>
            <person name="Hori S."/>
            <person name="Arai W."/>
            <person name="Tsubouchi T."/>
            <person name="Morono Y."/>
            <person name="Uchiyama I."/>
            <person name="Ito T."/>
            <person name="Fujiyama A."/>
            <person name="Inagaki F."/>
            <person name="Takami H."/>
        </authorList>
    </citation>
    <scope>NUCLEOTIDE SEQUENCE</scope>
    <source>
        <strain evidence="2">Expedition CK06-06</strain>
    </source>
</reference>
<comment type="caution">
    <text evidence="2">The sequence shown here is derived from an EMBL/GenBank/DDBJ whole genome shotgun (WGS) entry which is preliminary data.</text>
</comment>
<proteinExistence type="predicted"/>
<organism evidence="2">
    <name type="scientific">marine sediment metagenome</name>
    <dbReference type="NCBI Taxonomy" id="412755"/>
    <lineage>
        <taxon>unclassified sequences</taxon>
        <taxon>metagenomes</taxon>
        <taxon>ecological metagenomes</taxon>
    </lineage>
</organism>
<sequence length="355" mass="40515">LTNSASSVSRAISAPFFKRSDNESYNLAYGYFLKTCQKNNLKAAFTTSADIIGAGKCQSYWLFEKNAWIKVQKTGFSKLIFDKCSPKSKSRKMQHNLLFSSKRIRPFNDPHLFDLCFDKQKTYEALNDFSIPTVTIRDSTKQGVIKAQKLLKEKIAKYQNRSDFSEEVVIKDRFGAGGLNVYKFGNDQTKMMIALVKKHKSLSFVIQPFVKFDKGFSFQNSFKPTDVRLIFLGQKIIQTYIRIAKKGDFRCNEHAGGLLKYISKSEIPLEIKKVSKRIVDILNKKFSLYALDFIISNNGNIYLLEANTGPGLDWNLSVKENEIEAKKLIRISIKEISRRANLSKNTSEKKAVVGR</sequence>
<accession>X0SAK6</accession>
<dbReference type="SUPFAM" id="SSF56059">
    <property type="entry name" value="Glutathione synthetase ATP-binding domain-like"/>
    <property type="match status" value="1"/>
</dbReference>
<dbReference type="AlphaFoldDB" id="X0SAK6"/>
<dbReference type="PANTHER" id="PTHR21621">
    <property type="entry name" value="RIBOSOMAL PROTEIN S6 MODIFICATION PROTEIN"/>
    <property type="match status" value="1"/>
</dbReference>
<dbReference type="PANTHER" id="PTHR21621:SF0">
    <property type="entry name" value="BETA-CITRYLGLUTAMATE SYNTHASE B-RELATED"/>
    <property type="match status" value="1"/>
</dbReference>
<dbReference type="PROSITE" id="PS50975">
    <property type="entry name" value="ATP_GRASP"/>
    <property type="match status" value="1"/>
</dbReference>
<dbReference type="Gene3D" id="3.30.470.20">
    <property type="entry name" value="ATP-grasp fold, B domain"/>
    <property type="match status" value="1"/>
</dbReference>
<protein>
    <recommendedName>
        <fullName evidence="1">ATP-grasp domain-containing protein</fullName>
    </recommendedName>
</protein>
<evidence type="ECO:0000259" key="1">
    <source>
        <dbReference type="PROSITE" id="PS50975"/>
    </source>
</evidence>
<dbReference type="InterPro" id="IPR011761">
    <property type="entry name" value="ATP-grasp"/>
</dbReference>
<dbReference type="Pfam" id="PF08443">
    <property type="entry name" value="RimK"/>
    <property type="match status" value="1"/>
</dbReference>
<name>X0SAK6_9ZZZZ</name>